<comment type="function">
    <text evidence="7">Key enzyme in folate metabolism. Catalyzes an essential reaction for de novo glycine and purine synthesis, and for DNA precursor synthesis.</text>
</comment>
<evidence type="ECO:0000259" key="9">
    <source>
        <dbReference type="PROSITE" id="PS51330"/>
    </source>
</evidence>
<evidence type="ECO:0000256" key="6">
    <source>
        <dbReference type="ARBA" id="ARBA00023002"/>
    </source>
</evidence>
<dbReference type="GO" id="GO:0006730">
    <property type="term" value="P:one-carbon metabolic process"/>
    <property type="evidence" value="ECO:0007669"/>
    <property type="project" value="UniProtKB-KW"/>
</dbReference>
<evidence type="ECO:0000256" key="5">
    <source>
        <dbReference type="ARBA" id="ARBA00022857"/>
    </source>
</evidence>
<dbReference type="EC" id="1.5.1.3" evidence="3 7"/>
<dbReference type="GO" id="GO:0004146">
    <property type="term" value="F:dihydrofolate reductase activity"/>
    <property type="evidence" value="ECO:0007669"/>
    <property type="project" value="UniProtKB-EC"/>
</dbReference>
<dbReference type="GO" id="GO:0050661">
    <property type="term" value="F:NADP binding"/>
    <property type="evidence" value="ECO:0007669"/>
    <property type="project" value="InterPro"/>
</dbReference>
<dbReference type="Proteomes" id="UP000777303">
    <property type="component" value="Unassembled WGS sequence"/>
</dbReference>
<dbReference type="GO" id="GO:0005829">
    <property type="term" value="C:cytosol"/>
    <property type="evidence" value="ECO:0007669"/>
    <property type="project" value="TreeGrafter"/>
</dbReference>
<dbReference type="Pfam" id="PF00186">
    <property type="entry name" value="DHFR_1"/>
    <property type="match status" value="1"/>
</dbReference>
<dbReference type="InterPro" id="IPR012259">
    <property type="entry name" value="DHFR"/>
</dbReference>
<dbReference type="PRINTS" id="PR00070">
    <property type="entry name" value="DHFR"/>
</dbReference>
<dbReference type="Gene3D" id="3.40.430.10">
    <property type="entry name" value="Dihydrofolate Reductase, subunit A"/>
    <property type="match status" value="1"/>
</dbReference>
<evidence type="ECO:0000256" key="8">
    <source>
        <dbReference type="RuleBase" id="RU004474"/>
    </source>
</evidence>
<dbReference type="GO" id="GO:0046654">
    <property type="term" value="P:tetrahydrofolate biosynthetic process"/>
    <property type="evidence" value="ECO:0007669"/>
    <property type="project" value="InterPro"/>
</dbReference>
<dbReference type="PANTHER" id="PTHR48069:SF3">
    <property type="entry name" value="DIHYDROFOLATE REDUCTASE"/>
    <property type="match status" value="1"/>
</dbReference>
<name>A0A948TKB0_9LACO</name>
<evidence type="ECO:0000256" key="4">
    <source>
        <dbReference type="ARBA" id="ARBA00022563"/>
    </source>
</evidence>
<dbReference type="AlphaFoldDB" id="A0A948TKB0"/>
<comment type="catalytic activity">
    <reaction evidence="7">
        <text>(6S)-5,6,7,8-tetrahydrofolate + NADP(+) = 7,8-dihydrofolate + NADPH + H(+)</text>
        <dbReference type="Rhea" id="RHEA:15009"/>
        <dbReference type="ChEBI" id="CHEBI:15378"/>
        <dbReference type="ChEBI" id="CHEBI:57451"/>
        <dbReference type="ChEBI" id="CHEBI:57453"/>
        <dbReference type="ChEBI" id="CHEBI:57783"/>
        <dbReference type="ChEBI" id="CHEBI:58349"/>
        <dbReference type="EC" id="1.5.1.3"/>
    </reaction>
</comment>
<dbReference type="PROSITE" id="PS51330">
    <property type="entry name" value="DHFR_2"/>
    <property type="match status" value="1"/>
</dbReference>
<reference evidence="10" key="1">
    <citation type="journal article" date="2021" name="PeerJ">
        <title>Extensive microbial diversity within the chicken gut microbiome revealed by metagenomics and culture.</title>
        <authorList>
            <person name="Gilroy R."/>
            <person name="Ravi A."/>
            <person name="Getino M."/>
            <person name="Pursley I."/>
            <person name="Horton D.L."/>
            <person name="Alikhan N.F."/>
            <person name="Baker D."/>
            <person name="Gharbi K."/>
            <person name="Hall N."/>
            <person name="Watson M."/>
            <person name="Adriaenssens E.M."/>
            <person name="Foster-Nyarko E."/>
            <person name="Jarju S."/>
            <person name="Secka A."/>
            <person name="Antonio M."/>
            <person name="Oren A."/>
            <person name="Chaudhuri R.R."/>
            <person name="La Ragione R."/>
            <person name="Hildebrand F."/>
            <person name="Pallen M.J."/>
        </authorList>
    </citation>
    <scope>NUCLEOTIDE SEQUENCE</scope>
    <source>
        <strain evidence="10">F6-6636</strain>
    </source>
</reference>
<organism evidence="10 11">
    <name type="scientific">Candidatus Paralactobacillus gallistercoris</name>
    <dbReference type="NCBI Taxonomy" id="2838724"/>
    <lineage>
        <taxon>Bacteria</taxon>
        <taxon>Bacillati</taxon>
        <taxon>Bacillota</taxon>
        <taxon>Bacilli</taxon>
        <taxon>Lactobacillales</taxon>
        <taxon>Lactobacillaceae</taxon>
        <taxon>Lactobacillus</taxon>
    </lineage>
</organism>
<keyword evidence="6 7" id="KW-0560">Oxidoreductase</keyword>
<evidence type="ECO:0000256" key="2">
    <source>
        <dbReference type="ARBA" id="ARBA00009539"/>
    </source>
</evidence>
<evidence type="ECO:0000256" key="3">
    <source>
        <dbReference type="ARBA" id="ARBA00012856"/>
    </source>
</evidence>
<dbReference type="InterPro" id="IPR024072">
    <property type="entry name" value="DHFR-like_dom_sf"/>
</dbReference>
<evidence type="ECO:0000256" key="1">
    <source>
        <dbReference type="ARBA" id="ARBA00004903"/>
    </source>
</evidence>
<gene>
    <name evidence="10" type="ORF">H9901_05835</name>
</gene>
<dbReference type="InterPro" id="IPR017925">
    <property type="entry name" value="DHFR_CS"/>
</dbReference>
<accession>A0A948TKB0</accession>
<dbReference type="CDD" id="cd00209">
    <property type="entry name" value="DHFR"/>
    <property type="match status" value="1"/>
</dbReference>
<dbReference type="SUPFAM" id="SSF53597">
    <property type="entry name" value="Dihydrofolate reductase-like"/>
    <property type="match status" value="1"/>
</dbReference>
<evidence type="ECO:0000313" key="11">
    <source>
        <dbReference type="Proteomes" id="UP000777303"/>
    </source>
</evidence>
<evidence type="ECO:0000313" key="10">
    <source>
        <dbReference type="EMBL" id="MBU3852200.1"/>
    </source>
</evidence>
<dbReference type="PROSITE" id="PS00075">
    <property type="entry name" value="DHFR_1"/>
    <property type="match status" value="1"/>
</dbReference>
<feature type="domain" description="DHFR" evidence="9">
    <location>
        <begin position="2"/>
        <end position="168"/>
    </location>
</feature>
<dbReference type="GO" id="GO:0046655">
    <property type="term" value="P:folic acid metabolic process"/>
    <property type="evidence" value="ECO:0007669"/>
    <property type="project" value="TreeGrafter"/>
</dbReference>
<reference evidence="10" key="2">
    <citation type="submission" date="2021-04" db="EMBL/GenBank/DDBJ databases">
        <authorList>
            <person name="Gilroy R."/>
        </authorList>
    </citation>
    <scope>NUCLEOTIDE SEQUENCE</scope>
    <source>
        <strain evidence="10">F6-6636</strain>
    </source>
</reference>
<dbReference type="EMBL" id="JAHLFS010000068">
    <property type="protein sequence ID" value="MBU3852200.1"/>
    <property type="molecule type" value="Genomic_DNA"/>
</dbReference>
<dbReference type="PIRSF" id="PIRSF000194">
    <property type="entry name" value="DHFR"/>
    <property type="match status" value="1"/>
</dbReference>
<dbReference type="InterPro" id="IPR001796">
    <property type="entry name" value="DHFR_dom"/>
</dbReference>
<comment type="similarity">
    <text evidence="2 7 8">Belongs to the dihydrofolate reductase family.</text>
</comment>
<sequence>MTLVYLWAEDSNHVIGNHGRLPWHLPNDMRRFKQITTGHIILMGRKTYQSFPNGPLPLRQNVVLTHRSNLPTANNVIYLHNRIELQTFLRKYQQEVIYVIGGAQLFTLLASQVDYLVQTQIMHAFQGDVKMPSLNWSHFKLLLSYTYKVDRQNKWLSKLNVYQRIKEN</sequence>
<comment type="caution">
    <text evidence="10">The sequence shown here is derived from an EMBL/GenBank/DDBJ whole genome shotgun (WGS) entry which is preliminary data.</text>
</comment>
<evidence type="ECO:0000256" key="7">
    <source>
        <dbReference type="PIRNR" id="PIRNR000194"/>
    </source>
</evidence>
<protein>
    <recommendedName>
        <fullName evidence="3 7">Dihydrofolate reductase</fullName>
        <ecNumber evidence="3 7">1.5.1.3</ecNumber>
    </recommendedName>
</protein>
<comment type="pathway">
    <text evidence="1 7">Cofactor biosynthesis; tetrahydrofolate biosynthesis; 5,6,7,8-tetrahydrofolate from 7,8-dihydrofolate: step 1/1.</text>
</comment>
<proteinExistence type="inferred from homology"/>
<dbReference type="GO" id="GO:0046452">
    <property type="term" value="P:dihydrofolate metabolic process"/>
    <property type="evidence" value="ECO:0007669"/>
    <property type="project" value="TreeGrafter"/>
</dbReference>
<keyword evidence="5 7" id="KW-0521">NADP</keyword>
<keyword evidence="4 7" id="KW-0554">One-carbon metabolism</keyword>
<dbReference type="PANTHER" id="PTHR48069">
    <property type="entry name" value="DIHYDROFOLATE REDUCTASE"/>
    <property type="match status" value="1"/>
</dbReference>